<reference evidence="1" key="1">
    <citation type="submission" date="2019-05" db="EMBL/GenBank/DDBJ databases">
        <title>Isolation and characterization of methanogens from the cold seep sediment at Four-Way Closure Ridge.</title>
        <authorList>
            <person name="You Y.-T."/>
            <person name="Chen S.-C."/>
            <person name="Zhang W.-L."/>
            <person name="Lai M.-C."/>
        </authorList>
    </citation>
    <scope>NUCLEOTIDE SEQUENCE</scope>
    <source>
        <strain evidence="1">FWC-SCC3</strain>
    </source>
</reference>
<dbReference type="EMBL" id="VCYI01000023">
    <property type="protein sequence ID" value="MDN7013883.1"/>
    <property type="molecule type" value="Genomic_DNA"/>
</dbReference>
<proteinExistence type="predicted"/>
<dbReference type="Proteomes" id="UP001168423">
    <property type="component" value="Unassembled WGS sequence"/>
</dbReference>
<evidence type="ECO:0000313" key="2">
    <source>
        <dbReference type="Proteomes" id="UP001168423"/>
    </source>
</evidence>
<evidence type="ECO:0000313" key="1">
    <source>
        <dbReference type="EMBL" id="MDN7013883.1"/>
    </source>
</evidence>
<organism evidence="1 2">
    <name type="scientific">Methanoculleus methanifontis</name>
    <dbReference type="NCBI Taxonomy" id="2584086"/>
    <lineage>
        <taxon>Archaea</taxon>
        <taxon>Methanobacteriati</taxon>
        <taxon>Methanobacteriota</taxon>
        <taxon>Stenosarchaea group</taxon>
        <taxon>Methanomicrobia</taxon>
        <taxon>Methanomicrobiales</taxon>
        <taxon>Methanomicrobiaceae</taxon>
        <taxon>Methanoculleus</taxon>
    </lineage>
</organism>
<accession>A0ABT8M5L1</accession>
<comment type="caution">
    <text evidence="1">The sequence shown here is derived from an EMBL/GenBank/DDBJ whole genome shotgun (WGS) entry which is preliminary data.</text>
</comment>
<keyword evidence="2" id="KW-1185">Reference proteome</keyword>
<sequence>MLLIPFANFCGSKPKASQTPGVPPIAVRSLRLLTFLPLTMLAPVAVRSLRLLTFLPLTMLAPVAVRTSGIRIPFFRGITATAGEQCGFPRLARILDRGIIATRGATAGTARA</sequence>
<name>A0ABT8M5L1_9EURY</name>
<gene>
    <name evidence="1" type="ORF">FGW20_12790</name>
</gene>
<dbReference type="RefSeq" id="WP_301678483.1">
    <property type="nucleotide sequence ID" value="NZ_VCYI01000023.1"/>
</dbReference>
<protein>
    <submittedName>
        <fullName evidence="1">Uncharacterized protein</fullName>
    </submittedName>
</protein>